<dbReference type="Proteomes" id="UP000233837">
    <property type="component" value="Unassembled WGS sequence"/>
</dbReference>
<name>A0A2I0V777_9ASPA</name>
<evidence type="ECO:0000256" key="1">
    <source>
        <dbReference type="SAM" id="MobiDB-lite"/>
    </source>
</evidence>
<dbReference type="AlphaFoldDB" id="A0A2I0V777"/>
<feature type="compositionally biased region" description="Basic and acidic residues" evidence="1">
    <location>
        <begin position="9"/>
        <end position="31"/>
    </location>
</feature>
<protein>
    <submittedName>
        <fullName evidence="2">Uncharacterized protein</fullName>
    </submittedName>
</protein>
<reference evidence="2 3" key="1">
    <citation type="journal article" date="2016" name="Sci. Rep.">
        <title>The Dendrobium catenatum Lindl. genome sequence provides insights into polysaccharide synthase, floral development and adaptive evolution.</title>
        <authorList>
            <person name="Zhang G.Q."/>
            <person name="Xu Q."/>
            <person name="Bian C."/>
            <person name="Tsai W.C."/>
            <person name="Yeh C.M."/>
            <person name="Liu K.W."/>
            <person name="Yoshida K."/>
            <person name="Zhang L.S."/>
            <person name="Chang S.B."/>
            <person name="Chen F."/>
            <person name="Shi Y."/>
            <person name="Su Y.Y."/>
            <person name="Zhang Y.Q."/>
            <person name="Chen L.J."/>
            <person name="Yin Y."/>
            <person name="Lin M."/>
            <person name="Huang H."/>
            <person name="Deng H."/>
            <person name="Wang Z.W."/>
            <person name="Zhu S.L."/>
            <person name="Zhao X."/>
            <person name="Deng C."/>
            <person name="Niu S.C."/>
            <person name="Huang J."/>
            <person name="Wang M."/>
            <person name="Liu G.H."/>
            <person name="Yang H.J."/>
            <person name="Xiao X.J."/>
            <person name="Hsiao Y.Y."/>
            <person name="Wu W.L."/>
            <person name="Chen Y.Y."/>
            <person name="Mitsuda N."/>
            <person name="Ohme-Takagi M."/>
            <person name="Luo Y.B."/>
            <person name="Van de Peer Y."/>
            <person name="Liu Z.J."/>
        </authorList>
    </citation>
    <scope>NUCLEOTIDE SEQUENCE [LARGE SCALE GENOMIC DNA]</scope>
    <source>
        <tissue evidence="2">The whole plant</tissue>
    </source>
</reference>
<evidence type="ECO:0000313" key="3">
    <source>
        <dbReference type="Proteomes" id="UP000233837"/>
    </source>
</evidence>
<dbReference type="EMBL" id="KZ504137">
    <property type="protein sequence ID" value="PKU59253.1"/>
    <property type="molecule type" value="Genomic_DNA"/>
</dbReference>
<feature type="region of interest" description="Disordered" evidence="1">
    <location>
        <begin position="1"/>
        <end position="80"/>
    </location>
</feature>
<sequence>MGCPDATPEEPHRESKRQPRETGTGYHRELEQATIGNRNRQPRLLEQEAKGGRNQPREGELGGETDGPREGGKRGGGEPI</sequence>
<accession>A0A2I0V777</accession>
<proteinExistence type="predicted"/>
<organism evidence="2 3">
    <name type="scientific">Dendrobium catenatum</name>
    <dbReference type="NCBI Taxonomy" id="906689"/>
    <lineage>
        <taxon>Eukaryota</taxon>
        <taxon>Viridiplantae</taxon>
        <taxon>Streptophyta</taxon>
        <taxon>Embryophyta</taxon>
        <taxon>Tracheophyta</taxon>
        <taxon>Spermatophyta</taxon>
        <taxon>Magnoliopsida</taxon>
        <taxon>Liliopsida</taxon>
        <taxon>Asparagales</taxon>
        <taxon>Orchidaceae</taxon>
        <taxon>Epidendroideae</taxon>
        <taxon>Malaxideae</taxon>
        <taxon>Dendrobiinae</taxon>
        <taxon>Dendrobium</taxon>
    </lineage>
</organism>
<reference evidence="2 3" key="2">
    <citation type="journal article" date="2017" name="Nature">
        <title>The Apostasia genome and the evolution of orchids.</title>
        <authorList>
            <person name="Zhang G.Q."/>
            <person name="Liu K.W."/>
            <person name="Li Z."/>
            <person name="Lohaus R."/>
            <person name="Hsiao Y.Y."/>
            <person name="Niu S.C."/>
            <person name="Wang J.Y."/>
            <person name="Lin Y.C."/>
            <person name="Xu Q."/>
            <person name="Chen L.J."/>
            <person name="Yoshida K."/>
            <person name="Fujiwara S."/>
            <person name="Wang Z.W."/>
            <person name="Zhang Y.Q."/>
            <person name="Mitsuda N."/>
            <person name="Wang M."/>
            <person name="Liu G.H."/>
            <person name="Pecoraro L."/>
            <person name="Huang H.X."/>
            <person name="Xiao X.J."/>
            <person name="Lin M."/>
            <person name="Wu X.Y."/>
            <person name="Wu W.L."/>
            <person name="Chen Y.Y."/>
            <person name="Chang S.B."/>
            <person name="Sakamoto S."/>
            <person name="Ohme-Takagi M."/>
            <person name="Yagi M."/>
            <person name="Zeng S.J."/>
            <person name="Shen C.Y."/>
            <person name="Yeh C.M."/>
            <person name="Luo Y.B."/>
            <person name="Tsai W.C."/>
            <person name="Van de Peer Y."/>
            <person name="Liu Z.J."/>
        </authorList>
    </citation>
    <scope>NUCLEOTIDE SEQUENCE [LARGE SCALE GENOMIC DNA]</scope>
    <source>
        <tissue evidence="2">The whole plant</tissue>
    </source>
</reference>
<keyword evidence="3" id="KW-1185">Reference proteome</keyword>
<gene>
    <name evidence="2" type="ORF">MA16_Dca021675</name>
</gene>
<evidence type="ECO:0000313" key="2">
    <source>
        <dbReference type="EMBL" id="PKU59253.1"/>
    </source>
</evidence>
<feature type="compositionally biased region" description="Basic and acidic residues" evidence="1">
    <location>
        <begin position="43"/>
        <end position="80"/>
    </location>
</feature>